<feature type="compositionally biased region" description="Acidic residues" evidence="1">
    <location>
        <begin position="322"/>
        <end position="334"/>
    </location>
</feature>
<feature type="compositionally biased region" description="Low complexity" evidence="1">
    <location>
        <begin position="1"/>
        <end position="28"/>
    </location>
</feature>
<organism evidence="2 3">
    <name type="scientific">Smittium culicis</name>
    <dbReference type="NCBI Taxonomy" id="133412"/>
    <lineage>
        <taxon>Eukaryota</taxon>
        <taxon>Fungi</taxon>
        <taxon>Fungi incertae sedis</taxon>
        <taxon>Zoopagomycota</taxon>
        <taxon>Kickxellomycotina</taxon>
        <taxon>Harpellomycetes</taxon>
        <taxon>Harpellales</taxon>
        <taxon>Legeriomycetaceae</taxon>
        <taxon>Smittium</taxon>
    </lineage>
</organism>
<gene>
    <name evidence="2" type="ORF">AYI69_g2274</name>
</gene>
<sequence>MNNSDSKPPGSSSNASSIPKSSESSKPNANNNAKPSLPTSTPLAQNPLAKGLAGFRNSIRSSRFSKLDPINKGISAARNLPSHPSPSGRGRPGSSGRGGRGRGRGRGRGSSNAMSGSASKSVFVKTTKTITLTGLAPPPVIVKKKLINAMSGSASKSVFVKTTKTITLTGLAPPPVIVKKKLMFVDNRPVISNSNSRVRTPKISVIAAPNSTPGSSKKPAYYGQISHHSNSLKVPGSNSSSSRNLSPSYKLTNNSGSISDLSKSSLSHYDSNNQNVSSSLDPRSRFNDNLNMLSSDIDSDSSMIDSKRLKSKSKTIIGTDDSPPDENIDQDLDPNESRSYTYSVDEQFNIKKQSKQEIK</sequence>
<feature type="compositionally biased region" description="Polar residues" evidence="1">
    <location>
        <begin position="337"/>
        <end position="346"/>
    </location>
</feature>
<keyword evidence="3" id="KW-1185">Reference proteome</keyword>
<dbReference type="AlphaFoldDB" id="A0A1R1YMZ6"/>
<dbReference type="Proteomes" id="UP000187429">
    <property type="component" value="Unassembled WGS sequence"/>
</dbReference>
<feature type="region of interest" description="Disordered" evidence="1">
    <location>
        <begin position="1"/>
        <end position="120"/>
    </location>
</feature>
<evidence type="ECO:0000313" key="2">
    <source>
        <dbReference type="EMBL" id="OMJ28253.1"/>
    </source>
</evidence>
<dbReference type="OrthoDB" id="28335at2759"/>
<protein>
    <submittedName>
        <fullName evidence="2">Uncharacterized protein</fullName>
    </submittedName>
</protein>
<feature type="region of interest" description="Disordered" evidence="1">
    <location>
        <begin position="202"/>
        <end position="284"/>
    </location>
</feature>
<evidence type="ECO:0000313" key="3">
    <source>
        <dbReference type="Proteomes" id="UP000187429"/>
    </source>
</evidence>
<feature type="compositionally biased region" description="Low complexity" evidence="1">
    <location>
        <begin position="237"/>
        <end position="273"/>
    </location>
</feature>
<feature type="region of interest" description="Disordered" evidence="1">
    <location>
        <begin position="308"/>
        <end position="359"/>
    </location>
</feature>
<comment type="caution">
    <text evidence="2">The sequence shown here is derived from an EMBL/GenBank/DDBJ whole genome shotgun (WGS) entry which is preliminary data.</text>
</comment>
<reference evidence="3" key="1">
    <citation type="submission" date="2017-01" db="EMBL/GenBank/DDBJ databases">
        <authorList>
            <person name="Wang Y."/>
            <person name="White M."/>
            <person name="Kvist S."/>
            <person name="Moncalvo J.-M."/>
        </authorList>
    </citation>
    <scope>NUCLEOTIDE SEQUENCE [LARGE SCALE GENOMIC DNA]</scope>
    <source>
        <strain evidence="3">ID-206-W2</strain>
    </source>
</reference>
<feature type="compositionally biased region" description="Polar residues" evidence="1">
    <location>
        <begin position="29"/>
        <end position="44"/>
    </location>
</feature>
<dbReference type="EMBL" id="LSSM01000665">
    <property type="protein sequence ID" value="OMJ28253.1"/>
    <property type="molecule type" value="Genomic_DNA"/>
</dbReference>
<evidence type="ECO:0000256" key="1">
    <source>
        <dbReference type="SAM" id="MobiDB-lite"/>
    </source>
</evidence>
<accession>A0A1R1YMZ6</accession>
<proteinExistence type="predicted"/>
<name>A0A1R1YMZ6_9FUNG</name>